<dbReference type="Pfam" id="PF03695">
    <property type="entry name" value="UPF0149"/>
    <property type="match status" value="1"/>
</dbReference>
<gene>
    <name evidence="2" type="ORF">FJM67_10115</name>
</gene>
<accession>A0A501WRC7</accession>
<dbReference type="OrthoDB" id="9783391at2"/>
<dbReference type="InterPro" id="IPR036255">
    <property type="entry name" value="YgfB-like_sf"/>
</dbReference>
<keyword evidence="3" id="KW-1185">Reference proteome</keyword>
<comment type="similarity">
    <text evidence="1">Belongs to the UPF0149 family.</text>
</comment>
<dbReference type="PANTHER" id="PTHR37528:SF1">
    <property type="entry name" value="UPF0149 PROTEIN YGFB"/>
    <property type="match status" value="1"/>
</dbReference>
<name>A0A501WRC7_9GAMM</name>
<evidence type="ECO:0000313" key="3">
    <source>
        <dbReference type="Proteomes" id="UP000315901"/>
    </source>
</evidence>
<organism evidence="2 3">
    <name type="scientific">Maribrevibacterium harenarium</name>
    <dbReference type="NCBI Taxonomy" id="2589817"/>
    <lineage>
        <taxon>Bacteria</taxon>
        <taxon>Pseudomonadati</taxon>
        <taxon>Pseudomonadota</taxon>
        <taxon>Gammaproteobacteria</taxon>
        <taxon>Oceanospirillales</taxon>
        <taxon>Oceanospirillaceae</taxon>
        <taxon>Maribrevibacterium</taxon>
    </lineage>
</organism>
<dbReference type="SUPFAM" id="SSF101327">
    <property type="entry name" value="YgfB-like"/>
    <property type="match status" value="1"/>
</dbReference>
<sequence>MSTERLLEALDFDLIADVFVSEGITASPAELHGQLCGYLAAGVSLREEDWLQMALEFADIEKWREAASKAAIIELYQATLSLFQNGEYALVPCIADEDAEISQRGTTLAQWAHGFLAGYGLAGRKQETISDDARQVLQDFANISGLRADMEQMEDNNENDADLTELIEYARLSAMMLFSEHHGVVPDADLTKQRPLH</sequence>
<dbReference type="AlphaFoldDB" id="A0A501WRC7"/>
<dbReference type="GO" id="GO:0005829">
    <property type="term" value="C:cytosol"/>
    <property type="evidence" value="ECO:0007669"/>
    <property type="project" value="TreeGrafter"/>
</dbReference>
<dbReference type="RefSeq" id="WP_140588965.1">
    <property type="nucleotide sequence ID" value="NZ_VFRR01000017.1"/>
</dbReference>
<reference evidence="2 3" key="1">
    <citation type="submission" date="2019-06" db="EMBL/GenBank/DDBJ databases">
        <title>A novel bacterium of genus Marinomonas, isolated from coastal sand.</title>
        <authorList>
            <person name="Huang H."/>
            <person name="Mo K."/>
            <person name="Hu Y."/>
        </authorList>
    </citation>
    <scope>NUCLEOTIDE SEQUENCE [LARGE SCALE GENOMIC DNA]</scope>
    <source>
        <strain evidence="2 3">HB171799</strain>
    </source>
</reference>
<dbReference type="InterPro" id="IPR011978">
    <property type="entry name" value="YgfB-like"/>
</dbReference>
<evidence type="ECO:0000313" key="2">
    <source>
        <dbReference type="EMBL" id="TPE50905.1"/>
    </source>
</evidence>
<dbReference type="PANTHER" id="PTHR37528">
    <property type="entry name" value="UPF0149 PROTEIN YGFB"/>
    <property type="match status" value="1"/>
</dbReference>
<protein>
    <submittedName>
        <fullName evidence="2">UPF0149 family protein</fullName>
    </submittedName>
</protein>
<dbReference type="Gene3D" id="1.20.120.740">
    <property type="entry name" value="YgfB uncharacterised protein family UPF0149, PF03695"/>
    <property type="match status" value="1"/>
</dbReference>
<dbReference type="NCBIfam" id="TIGR02292">
    <property type="entry name" value="ygfB_yecA"/>
    <property type="match status" value="1"/>
</dbReference>
<dbReference type="Proteomes" id="UP000315901">
    <property type="component" value="Unassembled WGS sequence"/>
</dbReference>
<dbReference type="EMBL" id="VFRR01000017">
    <property type="protein sequence ID" value="TPE50905.1"/>
    <property type="molecule type" value="Genomic_DNA"/>
</dbReference>
<evidence type="ECO:0000256" key="1">
    <source>
        <dbReference type="ARBA" id="ARBA00038308"/>
    </source>
</evidence>
<comment type="caution">
    <text evidence="2">The sequence shown here is derived from an EMBL/GenBank/DDBJ whole genome shotgun (WGS) entry which is preliminary data.</text>
</comment>
<proteinExistence type="inferred from homology"/>